<accession>A0AAV3UBE4</accession>
<dbReference type="InterPro" id="IPR017871">
    <property type="entry name" value="ABC_transporter-like_CS"/>
</dbReference>
<sequence>MASEHDADPLVEIENVSKLFDLSQGVVDRLLGKEPQPVRAVQNVDLTINRGDIMGIAGESGCGKTTLGKLLVKLYDPTEGTIRFDGRDVTKLSREDERVFRQRVQMIFQDPFESLNPRMTVFQSVVEPLKINDIGDGYRDRKEQVVEVLNDVGLSPAEAYLNEFPKELSGGERQRVAIARALVVNPDFVVCDEPVSMLDVSIRAGVLNLMKELQDEYGLTYLFISHDLSLIRYMCDRTAIMYLGDIIEQGSTSDVVTKSKHPYTEALFDAVPEIEPDAERHRANVTGEVPDPRNPPSGCRFHPRCAKIIPPEDWTGSQDAFRRAFQFKRRAAMDDLEVEEIDANEQRSAVDQLLASGLTLELPEEHRHEAESKGTVDVNALDMPRRAENALRSAARDLIEGNEEDAMEQLNREFQTVCEQRHPELRQSGDQIAACHLFESSASNPEAVAPDASD</sequence>
<reference evidence="5 6" key="1">
    <citation type="journal article" date="2019" name="Int. J. Syst. Evol. Microbiol.">
        <title>The Global Catalogue of Microorganisms (GCM) 10K type strain sequencing project: providing services to taxonomists for standard genome sequencing and annotation.</title>
        <authorList>
            <consortium name="The Broad Institute Genomics Platform"/>
            <consortium name="The Broad Institute Genome Sequencing Center for Infectious Disease"/>
            <person name="Wu L."/>
            <person name="Ma J."/>
        </authorList>
    </citation>
    <scope>NUCLEOTIDE SEQUENCE [LARGE SCALE GENOMIC DNA]</scope>
    <source>
        <strain evidence="5 6">JCM 17504</strain>
    </source>
</reference>
<dbReference type="EMBL" id="BAABKX010000001">
    <property type="protein sequence ID" value="GAA5041188.1"/>
    <property type="molecule type" value="Genomic_DNA"/>
</dbReference>
<dbReference type="GO" id="GO:0015833">
    <property type="term" value="P:peptide transport"/>
    <property type="evidence" value="ECO:0007669"/>
    <property type="project" value="InterPro"/>
</dbReference>
<dbReference type="InterPro" id="IPR027417">
    <property type="entry name" value="P-loop_NTPase"/>
</dbReference>
<dbReference type="InterPro" id="IPR003439">
    <property type="entry name" value="ABC_transporter-like_ATP-bd"/>
</dbReference>
<dbReference type="Pfam" id="PF00005">
    <property type="entry name" value="ABC_tran"/>
    <property type="match status" value="1"/>
</dbReference>
<proteinExistence type="predicted"/>
<organism evidence="5 6">
    <name type="scientific">Haladaptatus pallidirubidus</name>
    <dbReference type="NCBI Taxonomy" id="1008152"/>
    <lineage>
        <taxon>Archaea</taxon>
        <taxon>Methanobacteriati</taxon>
        <taxon>Methanobacteriota</taxon>
        <taxon>Stenosarchaea group</taxon>
        <taxon>Halobacteria</taxon>
        <taxon>Halobacteriales</taxon>
        <taxon>Haladaptataceae</taxon>
        <taxon>Haladaptatus</taxon>
    </lineage>
</organism>
<dbReference type="CDD" id="cd03257">
    <property type="entry name" value="ABC_NikE_OppD_transporters"/>
    <property type="match status" value="1"/>
</dbReference>
<dbReference type="GO" id="GO:0055085">
    <property type="term" value="P:transmembrane transport"/>
    <property type="evidence" value="ECO:0007669"/>
    <property type="project" value="UniProtKB-ARBA"/>
</dbReference>
<dbReference type="PANTHER" id="PTHR43776">
    <property type="entry name" value="TRANSPORT ATP-BINDING PROTEIN"/>
    <property type="match status" value="1"/>
</dbReference>
<evidence type="ECO:0000256" key="1">
    <source>
        <dbReference type="ARBA" id="ARBA00022448"/>
    </source>
</evidence>
<dbReference type="GO" id="GO:0016887">
    <property type="term" value="F:ATP hydrolysis activity"/>
    <property type="evidence" value="ECO:0007669"/>
    <property type="project" value="InterPro"/>
</dbReference>
<name>A0AAV3UBE4_9EURY</name>
<keyword evidence="3" id="KW-0067">ATP-binding</keyword>
<dbReference type="Proteomes" id="UP001501729">
    <property type="component" value="Unassembled WGS sequence"/>
</dbReference>
<protein>
    <recommendedName>
        <fullName evidence="4">ABC transporter domain-containing protein</fullName>
    </recommendedName>
</protein>
<dbReference type="InterPro" id="IPR003593">
    <property type="entry name" value="AAA+_ATPase"/>
</dbReference>
<dbReference type="Pfam" id="PF08352">
    <property type="entry name" value="oligo_HPY"/>
    <property type="match status" value="1"/>
</dbReference>
<dbReference type="GO" id="GO:0005524">
    <property type="term" value="F:ATP binding"/>
    <property type="evidence" value="ECO:0007669"/>
    <property type="project" value="UniProtKB-KW"/>
</dbReference>
<comment type="caution">
    <text evidence="5">The sequence shown here is derived from an EMBL/GenBank/DDBJ whole genome shotgun (WGS) entry which is preliminary data.</text>
</comment>
<evidence type="ECO:0000259" key="4">
    <source>
        <dbReference type="PROSITE" id="PS50893"/>
    </source>
</evidence>
<evidence type="ECO:0000256" key="2">
    <source>
        <dbReference type="ARBA" id="ARBA00022741"/>
    </source>
</evidence>
<dbReference type="GeneID" id="68615006"/>
<dbReference type="InterPro" id="IPR013563">
    <property type="entry name" value="Oligopep_ABC_C"/>
</dbReference>
<dbReference type="FunFam" id="3.40.50.300:FF:000016">
    <property type="entry name" value="Oligopeptide ABC transporter ATP-binding component"/>
    <property type="match status" value="1"/>
</dbReference>
<dbReference type="PANTHER" id="PTHR43776:SF8">
    <property type="entry name" value="ABC TRANSPORTER, ATP-BINDING PROTEIN"/>
    <property type="match status" value="1"/>
</dbReference>
<dbReference type="PROSITE" id="PS00211">
    <property type="entry name" value="ABC_TRANSPORTER_1"/>
    <property type="match status" value="1"/>
</dbReference>
<dbReference type="AlphaFoldDB" id="A0AAV3UBE4"/>
<dbReference type="Gene3D" id="3.40.50.300">
    <property type="entry name" value="P-loop containing nucleotide triphosphate hydrolases"/>
    <property type="match status" value="1"/>
</dbReference>
<dbReference type="NCBIfam" id="TIGR01727">
    <property type="entry name" value="oligo_HPY"/>
    <property type="match status" value="1"/>
</dbReference>
<keyword evidence="1" id="KW-0813">Transport</keyword>
<feature type="domain" description="ABC transporter" evidence="4">
    <location>
        <begin position="11"/>
        <end position="268"/>
    </location>
</feature>
<dbReference type="RefSeq" id="WP_227775051.1">
    <property type="nucleotide sequence ID" value="NZ_BAABKX010000001.1"/>
</dbReference>
<evidence type="ECO:0000256" key="3">
    <source>
        <dbReference type="ARBA" id="ARBA00022840"/>
    </source>
</evidence>
<evidence type="ECO:0000313" key="5">
    <source>
        <dbReference type="EMBL" id="GAA5041188.1"/>
    </source>
</evidence>
<keyword evidence="6" id="KW-1185">Reference proteome</keyword>
<dbReference type="PROSITE" id="PS50893">
    <property type="entry name" value="ABC_TRANSPORTER_2"/>
    <property type="match status" value="1"/>
</dbReference>
<dbReference type="InterPro" id="IPR050319">
    <property type="entry name" value="ABC_transp_ATP-bind"/>
</dbReference>
<dbReference type="SMART" id="SM00382">
    <property type="entry name" value="AAA"/>
    <property type="match status" value="1"/>
</dbReference>
<dbReference type="SUPFAM" id="SSF52540">
    <property type="entry name" value="P-loop containing nucleoside triphosphate hydrolases"/>
    <property type="match status" value="1"/>
</dbReference>
<gene>
    <name evidence="5" type="ORF">GCM10025751_03080</name>
</gene>
<evidence type="ECO:0000313" key="6">
    <source>
        <dbReference type="Proteomes" id="UP001501729"/>
    </source>
</evidence>
<keyword evidence="2" id="KW-0547">Nucleotide-binding</keyword>